<dbReference type="InterPro" id="IPR057021">
    <property type="entry name" value="bHLH_STRA8"/>
</dbReference>
<sequence length="359" mass="40531">MSRRGCTGPTGLRRKRDMEEHQKERRRALQARHRANLATLFETLNTVVCPTSNKMPAKWKILDHAKGFLKEQEAHLSRLMLLKGIFLGNEDGPCSLEEVRAEYRRLQSHSSSLRSRRPGGHRRHGGADGEDLTETSEEDSEEETLDDFAPSQTSINSLTNILEFEGYLLFYRQTLEKLVCSGVLSPGQTGLAVVSEAISGLWDSFSPERRAAYQTCPPQQSTLGWEGPPETPPNPVPDTHLHLTLQPSTQANSQGASSPSSYEEDLLQDAYDVVKKEMDSTSDHSPVLASPQCGDFDKLREIYKDIMCFGKTQMVEKPEYNQSYRHMTDWTCPWRAVFKVCLPTCPWRAVCKVWLPTCP</sequence>
<dbReference type="PANTHER" id="PTHR35254:SF1">
    <property type="entry name" value="STIMULATED BY RETINOIC ACID GENE 8 PROTEIN HOMOLOG"/>
    <property type="match status" value="1"/>
</dbReference>
<dbReference type="Ensembl" id="ENSOKIT00005106062.1">
    <property type="protein sequence ID" value="ENSOKIP00005098966.1"/>
    <property type="gene ID" value="ENSOKIG00005043573.1"/>
</dbReference>
<proteinExistence type="predicted"/>
<dbReference type="GO" id="GO:0071300">
    <property type="term" value="P:cellular response to retinoic acid"/>
    <property type="evidence" value="ECO:0007669"/>
    <property type="project" value="InterPro"/>
</dbReference>
<accession>A0A8C7K7I9</accession>
<feature type="region of interest" description="Disordered" evidence="1">
    <location>
        <begin position="1"/>
        <end position="22"/>
    </location>
</feature>
<evidence type="ECO:0000256" key="1">
    <source>
        <dbReference type="SAM" id="MobiDB-lite"/>
    </source>
</evidence>
<protein>
    <submittedName>
        <fullName evidence="3">Stimulated by retinoic acid gene 8 protein homolog</fullName>
    </submittedName>
</protein>
<dbReference type="GeneTree" id="ENSGT00390000017181"/>
<feature type="region of interest" description="Disordered" evidence="1">
    <location>
        <begin position="215"/>
        <end position="242"/>
    </location>
</feature>
<dbReference type="GO" id="GO:0005634">
    <property type="term" value="C:nucleus"/>
    <property type="evidence" value="ECO:0007669"/>
    <property type="project" value="TreeGrafter"/>
</dbReference>
<dbReference type="Proteomes" id="UP000694557">
    <property type="component" value="Unassembled WGS sequence"/>
</dbReference>
<name>A0A8C7K7I9_ONCKI</name>
<dbReference type="GO" id="GO:0090427">
    <property type="term" value="P:activation of meiosis"/>
    <property type="evidence" value="ECO:0007669"/>
    <property type="project" value="TreeGrafter"/>
</dbReference>
<dbReference type="Pfam" id="PF23175">
    <property type="entry name" value="bHLH_STRA8"/>
    <property type="match status" value="1"/>
</dbReference>
<dbReference type="PANTHER" id="PTHR35254">
    <property type="entry name" value="STIMULATED BY RETINOIC ACID GENE 8 PROTEIN HOMOLOG"/>
    <property type="match status" value="1"/>
</dbReference>
<evidence type="ECO:0000313" key="3">
    <source>
        <dbReference type="Ensembl" id="ENSOKIP00005098966.1"/>
    </source>
</evidence>
<keyword evidence="4" id="KW-1185">Reference proteome</keyword>
<reference evidence="3" key="1">
    <citation type="submission" date="2025-08" db="UniProtKB">
        <authorList>
            <consortium name="Ensembl"/>
        </authorList>
    </citation>
    <scope>IDENTIFICATION</scope>
</reference>
<evidence type="ECO:0000259" key="2">
    <source>
        <dbReference type="Pfam" id="PF23175"/>
    </source>
</evidence>
<dbReference type="AlphaFoldDB" id="A0A8C7K7I9"/>
<feature type="domain" description="STRA8 bHLH" evidence="2">
    <location>
        <begin position="20"/>
        <end position="86"/>
    </location>
</feature>
<dbReference type="GO" id="GO:0051321">
    <property type="term" value="P:meiotic cell cycle"/>
    <property type="evidence" value="ECO:0007669"/>
    <property type="project" value="InterPro"/>
</dbReference>
<feature type="region of interest" description="Disordered" evidence="1">
    <location>
        <begin position="107"/>
        <end position="151"/>
    </location>
</feature>
<feature type="compositionally biased region" description="Basic residues" evidence="1">
    <location>
        <begin position="114"/>
        <end position="124"/>
    </location>
</feature>
<dbReference type="GO" id="GO:0048477">
    <property type="term" value="P:oogenesis"/>
    <property type="evidence" value="ECO:0007669"/>
    <property type="project" value="TreeGrafter"/>
</dbReference>
<dbReference type="InterPro" id="IPR033537">
    <property type="entry name" value="Stra8"/>
</dbReference>
<evidence type="ECO:0000313" key="4">
    <source>
        <dbReference type="Proteomes" id="UP000694557"/>
    </source>
</evidence>
<organism evidence="3 4">
    <name type="scientific">Oncorhynchus kisutch</name>
    <name type="common">Coho salmon</name>
    <name type="synonym">Salmo kisutch</name>
    <dbReference type="NCBI Taxonomy" id="8019"/>
    <lineage>
        <taxon>Eukaryota</taxon>
        <taxon>Metazoa</taxon>
        <taxon>Chordata</taxon>
        <taxon>Craniata</taxon>
        <taxon>Vertebrata</taxon>
        <taxon>Euteleostomi</taxon>
        <taxon>Actinopterygii</taxon>
        <taxon>Neopterygii</taxon>
        <taxon>Teleostei</taxon>
        <taxon>Protacanthopterygii</taxon>
        <taxon>Salmoniformes</taxon>
        <taxon>Salmonidae</taxon>
        <taxon>Salmoninae</taxon>
        <taxon>Oncorhynchus</taxon>
    </lineage>
</organism>
<reference evidence="3" key="2">
    <citation type="submission" date="2025-09" db="UniProtKB">
        <authorList>
            <consortium name="Ensembl"/>
        </authorList>
    </citation>
    <scope>IDENTIFICATION</scope>
</reference>
<feature type="compositionally biased region" description="Acidic residues" evidence="1">
    <location>
        <begin position="128"/>
        <end position="146"/>
    </location>
</feature>
<dbReference type="GO" id="GO:0007283">
    <property type="term" value="P:spermatogenesis"/>
    <property type="evidence" value="ECO:0007669"/>
    <property type="project" value="TreeGrafter"/>
</dbReference>
<gene>
    <name evidence="3" type="primary">LOC116369463</name>
</gene>